<dbReference type="GO" id="GO:0015629">
    <property type="term" value="C:actin cytoskeleton"/>
    <property type="evidence" value="ECO:0007669"/>
    <property type="project" value="TreeGrafter"/>
</dbReference>
<dbReference type="Gene3D" id="2.60.40.10">
    <property type="entry name" value="Immunoglobulins"/>
    <property type="match status" value="1"/>
</dbReference>
<dbReference type="InterPro" id="IPR012334">
    <property type="entry name" value="Pectin_lyas_fold"/>
</dbReference>
<dbReference type="GO" id="GO:0007163">
    <property type="term" value="P:establishment or maintenance of cell polarity"/>
    <property type="evidence" value="ECO:0007669"/>
    <property type="project" value="TreeGrafter"/>
</dbReference>
<dbReference type="Pfam" id="PF05048">
    <property type="entry name" value="NosD"/>
    <property type="match status" value="1"/>
</dbReference>
<dbReference type="Gene3D" id="2.160.20.10">
    <property type="entry name" value="Single-stranded right-handed beta-helix, Pectin lyase-like"/>
    <property type="match status" value="1"/>
</dbReference>
<dbReference type="InterPro" id="IPR022409">
    <property type="entry name" value="PKD/Chitinase_dom"/>
</dbReference>
<evidence type="ECO:0000256" key="1">
    <source>
        <dbReference type="SAM" id="MobiDB-lite"/>
    </source>
</evidence>
<dbReference type="PANTHER" id="PTHR10551:SF9">
    <property type="entry name" value="FASCIN-2"/>
    <property type="match status" value="1"/>
</dbReference>
<dbReference type="Gene3D" id="2.80.10.50">
    <property type="match status" value="2"/>
</dbReference>
<reference evidence="5" key="1">
    <citation type="submission" date="2016-06" db="EMBL/GenBank/DDBJ databases">
        <authorList>
            <person name="Varghese N."/>
            <person name="Submissions Spin"/>
        </authorList>
    </citation>
    <scope>NUCLEOTIDE SEQUENCE [LARGE SCALE GENOMIC DNA]</scope>
    <source>
        <strain evidence="5">DSM 44830</strain>
    </source>
</reference>
<dbReference type="OrthoDB" id="9816459at2"/>
<dbReference type="PROSITE" id="PS50093">
    <property type="entry name" value="PKD"/>
    <property type="match status" value="1"/>
</dbReference>
<dbReference type="InterPro" id="IPR007742">
    <property type="entry name" value="NosD_dom"/>
</dbReference>
<dbReference type="STRING" id="262898.GA0070564_1011331"/>
<keyword evidence="2" id="KW-0732">Signal</keyword>
<keyword evidence="5" id="KW-1185">Reference proteome</keyword>
<feature type="signal peptide" evidence="2">
    <location>
        <begin position="1"/>
        <end position="27"/>
    </location>
</feature>
<feature type="region of interest" description="Disordered" evidence="1">
    <location>
        <begin position="370"/>
        <end position="390"/>
    </location>
</feature>
<dbReference type="AlphaFoldDB" id="A0A1C4VN70"/>
<dbReference type="InterPro" id="IPR013783">
    <property type="entry name" value="Ig-like_fold"/>
</dbReference>
<dbReference type="CDD" id="cd00146">
    <property type="entry name" value="PKD"/>
    <property type="match status" value="1"/>
</dbReference>
<dbReference type="SMART" id="SM00089">
    <property type="entry name" value="PKD"/>
    <property type="match status" value="1"/>
</dbReference>
<dbReference type="RefSeq" id="WP_091603894.1">
    <property type="nucleotide sequence ID" value="NZ_FMCX01000001.1"/>
</dbReference>
<organism evidence="4 5">
    <name type="scientific">Micromonospora mirobrigensis</name>
    <dbReference type="NCBI Taxonomy" id="262898"/>
    <lineage>
        <taxon>Bacteria</taxon>
        <taxon>Bacillati</taxon>
        <taxon>Actinomycetota</taxon>
        <taxon>Actinomycetes</taxon>
        <taxon>Micromonosporales</taxon>
        <taxon>Micromonosporaceae</taxon>
        <taxon>Micromonospora</taxon>
    </lineage>
</organism>
<evidence type="ECO:0000313" key="5">
    <source>
        <dbReference type="Proteomes" id="UP000199504"/>
    </source>
</evidence>
<evidence type="ECO:0000256" key="2">
    <source>
        <dbReference type="SAM" id="SignalP"/>
    </source>
</evidence>
<evidence type="ECO:0000259" key="3">
    <source>
        <dbReference type="PROSITE" id="PS50093"/>
    </source>
</evidence>
<dbReference type="InterPro" id="IPR000601">
    <property type="entry name" value="PKD_dom"/>
</dbReference>
<dbReference type="GO" id="GO:0051015">
    <property type="term" value="F:actin filament binding"/>
    <property type="evidence" value="ECO:0007669"/>
    <property type="project" value="InterPro"/>
</dbReference>
<dbReference type="InterPro" id="IPR010431">
    <property type="entry name" value="Fascin"/>
</dbReference>
<accession>A0A1C4VN70</accession>
<dbReference type="GO" id="GO:0005737">
    <property type="term" value="C:cytoplasm"/>
    <property type="evidence" value="ECO:0007669"/>
    <property type="project" value="TreeGrafter"/>
</dbReference>
<dbReference type="GO" id="GO:0016477">
    <property type="term" value="P:cell migration"/>
    <property type="evidence" value="ECO:0007669"/>
    <property type="project" value="TreeGrafter"/>
</dbReference>
<dbReference type="GO" id="GO:0051017">
    <property type="term" value="P:actin filament bundle assembly"/>
    <property type="evidence" value="ECO:0007669"/>
    <property type="project" value="TreeGrafter"/>
</dbReference>
<dbReference type="InterPro" id="IPR008999">
    <property type="entry name" value="Actin-crosslinking"/>
</dbReference>
<dbReference type="PANTHER" id="PTHR10551">
    <property type="entry name" value="FASCIN"/>
    <property type="match status" value="1"/>
</dbReference>
<name>A0A1C4VN70_9ACTN</name>
<dbReference type="SUPFAM" id="SSF49299">
    <property type="entry name" value="PKD domain"/>
    <property type="match status" value="1"/>
</dbReference>
<sequence length="766" mass="79307">MHRSSLAGLTAVAVTGGALLAASPAQAADPTYLYVDKNSTACSDSGPGSQSAPFCTIGAAAGAATAGTVVRINSGTYSERVTVSRSGTADQPITFEGIGTGADQPLMRGGPDSGFVIDGQHDVVLRNLRIDQWGWVPALDVRNASGIRISGVTADNSHASPDAQAPISFTAVRGATVEKSSIESPYGTGVWLDAATTGVTVTSSRFGGSGFSDGRSTGVLVYGSDNKIIGNEMDASRDGAISIEPGAARTVVANNVIDTLLGRPAIVTNSADSTTIVNNSMTTNCGDGIRVQGNSSGVIVQNNVIDRSPEGDVGNVYCATYGAAILVAGNSAVNTVVDYNDVSGPAGQAYSWNGTYLTLAAFRSATGKAAHDRSNPANHRDSANSAAPGYPMTDRLGVARIDDLGLANTGAGPIAYADRGATEAVPTPSAALALTVDPATLSVIANAGASKPGAYPIASYRFDFGDGTVITQASPIARRYYPLPGTYTVSVKVIPSSGPTSETSQTVSALRRISTVSLLAADNLRYVAPAGELVQANRYGVDSTDKFDLVDAGNAQVAVFSQQAQRYLTTNGSDPLRLNSLQVGVAQRFVLTAGAGGTVSLKSTANGRYVSVATTGYLYANKTSVGVAEKFHRVGVNDANSWFKARVNLRYVTSTYGGKSWLVAKDTSVSSWQRYDLVNLGSGKWALFSRANNRFVTAENGGAKPLIANRTSIGQWETFTILHNTDGTVSLRAAANNRIITADSAGTKPLIANRTTIGLWEKFTLG</sequence>
<feature type="domain" description="PKD" evidence="3">
    <location>
        <begin position="456"/>
        <end position="509"/>
    </location>
</feature>
<dbReference type="SMART" id="SM00710">
    <property type="entry name" value="PbH1"/>
    <property type="match status" value="6"/>
</dbReference>
<dbReference type="EMBL" id="FMCX01000001">
    <property type="protein sequence ID" value="SCE85464.1"/>
    <property type="molecule type" value="Genomic_DNA"/>
</dbReference>
<evidence type="ECO:0000313" key="4">
    <source>
        <dbReference type="EMBL" id="SCE85464.1"/>
    </source>
</evidence>
<dbReference type="GO" id="GO:0005975">
    <property type="term" value="P:carbohydrate metabolic process"/>
    <property type="evidence" value="ECO:0007669"/>
    <property type="project" value="UniProtKB-ARBA"/>
</dbReference>
<feature type="chain" id="PRO_5008706188" evidence="2">
    <location>
        <begin position="28"/>
        <end position="766"/>
    </location>
</feature>
<dbReference type="InterPro" id="IPR011050">
    <property type="entry name" value="Pectin_lyase_fold/virulence"/>
</dbReference>
<dbReference type="Proteomes" id="UP000199504">
    <property type="component" value="Unassembled WGS sequence"/>
</dbReference>
<dbReference type="InterPro" id="IPR035986">
    <property type="entry name" value="PKD_dom_sf"/>
</dbReference>
<protein>
    <submittedName>
        <fullName evidence="4">Nitrous oxidase accessory protein NosD, contains tandem CASH domains</fullName>
    </submittedName>
</protein>
<dbReference type="CDD" id="cd00257">
    <property type="entry name" value="beta-trefoil_FSCN-like"/>
    <property type="match status" value="2"/>
</dbReference>
<dbReference type="SUPFAM" id="SSF51126">
    <property type="entry name" value="Pectin lyase-like"/>
    <property type="match status" value="1"/>
</dbReference>
<dbReference type="Pfam" id="PF18911">
    <property type="entry name" value="PKD_4"/>
    <property type="match status" value="1"/>
</dbReference>
<proteinExistence type="predicted"/>
<dbReference type="InterPro" id="IPR006626">
    <property type="entry name" value="PbH1"/>
</dbReference>
<dbReference type="SUPFAM" id="SSF50405">
    <property type="entry name" value="Actin-crosslinking proteins"/>
    <property type="match status" value="2"/>
</dbReference>
<gene>
    <name evidence="4" type="ORF">GA0070564_1011331</name>
</gene>
<feature type="compositionally biased region" description="Basic and acidic residues" evidence="1">
    <location>
        <begin position="370"/>
        <end position="382"/>
    </location>
</feature>